<dbReference type="Pfam" id="PF01195">
    <property type="entry name" value="Pept_tRNA_hydro"/>
    <property type="match status" value="1"/>
</dbReference>
<dbReference type="Proteomes" id="UP000199409">
    <property type="component" value="Unassembled WGS sequence"/>
</dbReference>
<dbReference type="GO" id="GO:0004045">
    <property type="term" value="F:peptidyl-tRNA hydrolase activity"/>
    <property type="evidence" value="ECO:0007669"/>
    <property type="project" value="UniProtKB-UniRule"/>
</dbReference>
<dbReference type="EC" id="3.1.1.29" evidence="1 7"/>
<dbReference type="InterPro" id="IPR036416">
    <property type="entry name" value="Pept_tRNA_hydro_sf"/>
</dbReference>
<gene>
    <name evidence="7" type="primary">pth</name>
    <name evidence="10" type="ORF">SAMN05660420_01496</name>
</gene>
<dbReference type="RefSeq" id="WP_092346306.1">
    <property type="nucleotide sequence ID" value="NZ_FNQN01000004.1"/>
</dbReference>
<name>A0A1H3ZF32_9BACT</name>
<comment type="catalytic activity">
    <reaction evidence="7 8">
        <text>an N-acyl-L-alpha-aminoacyl-tRNA + H2O = an N-acyl-L-amino acid + a tRNA + H(+)</text>
        <dbReference type="Rhea" id="RHEA:54448"/>
        <dbReference type="Rhea" id="RHEA-COMP:10123"/>
        <dbReference type="Rhea" id="RHEA-COMP:13883"/>
        <dbReference type="ChEBI" id="CHEBI:15377"/>
        <dbReference type="ChEBI" id="CHEBI:15378"/>
        <dbReference type="ChEBI" id="CHEBI:59874"/>
        <dbReference type="ChEBI" id="CHEBI:78442"/>
        <dbReference type="ChEBI" id="CHEBI:138191"/>
        <dbReference type="EC" id="3.1.1.29"/>
    </reaction>
</comment>
<sequence>MKLVVGLGNPGDKYTGTRHNIGFQVAEQVAQRQRITLKKKGYQGCYGVGRIAISEATILLPQTYMNCSGASVNAAYRSLGIDPGDLIVICDDLDLPFGRLRIKGEGGHGGHNGLRDIIAVLGCKEFIRLRIGIGRPERGDITSHVLSGFAPKEKQLLPELIATAADAVERILSSGVTEAMNTFNNYNLLDEH</sequence>
<feature type="binding site" evidence="7">
    <location>
        <position position="64"/>
    </location>
    <ligand>
        <name>tRNA</name>
        <dbReference type="ChEBI" id="CHEBI:17843"/>
    </ligand>
</feature>
<evidence type="ECO:0000256" key="9">
    <source>
        <dbReference type="RuleBase" id="RU004320"/>
    </source>
</evidence>
<evidence type="ECO:0000256" key="3">
    <source>
        <dbReference type="ARBA" id="ARBA00022801"/>
    </source>
</evidence>
<keyword evidence="7" id="KW-0963">Cytoplasm</keyword>
<dbReference type="EMBL" id="FNQN01000004">
    <property type="protein sequence ID" value="SEA22118.1"/>
    <property type="molecule type" value="Genomic_DNA"/>
</dbReference>
<keyword evidence="4 7" id="KW-0694">RNA-binding</keyword>
<evidence type="ECO:0000256" key="4">
    <source>
        <dbReference type="ARBA" id="ARBA00022884"/>
    </source>
</evidence>
<dbReference type="GO" id="GO:0006515">
    <property type="term" value="P:protein quality control for misfolded or incompletely synthesized proteins"/>
    <property type="evidence" value="ECO:0007669"/>
    <property type="project" value="UniProtKB-UniRule"/>
</dbReference>
<dbReference type="GO" id="GO:0005737">
    <property type="term" value="C:cytoplasm"/>
    <property type="evidence" value="ECO:0007669"/>
    <property type="project" value="UniProtKB-SubCell"/>
</dbReference>
<evidence type="ECO:0000256" key="5">
    <source>
        <dbReference type="ARBA" id="ARBA00038063"/>
    </source>
</evidence>
<protein>
    <recommendedName>
        <fullName evidence="6 7">Peptidyl-tRNA hydrolase</fullName>
        <shortName evidence="7">Pth</shortName>
        <ecNumber evidence="1 7">3.1.1.29</ecNumber>
    </recommendedName>
</protein>
<keyword evidence="11" id="KW-1185">Reference proteome</keyword>
<feature type="site" description="Stabilizes the basic form of H active site to accept a proton" evidence="7">
    <location>
        <position position="91"/>
    </location>
</feature>
<feature type="binding site" evidence="7">
    <location>
        <position position="66"/>
    </location>
    <ligand>
        <name>tRNA</name>
        <dbReference type="ChEBI" id="CHEBI:17843"/>
    </ligand>
</feature>
<keyword evidence="2 7" id="KW-0820">tRNA-binding</keyword>
<feature type="binding site" evidence="7">
    <location>
        <position position="14"/>
    </location>
    <ligand>
        <name>tRNA</name>
        <dbReference type="ChEBI" id="CHEBI:17843"/>
    </ligand>
</feature>
<reference evidence="10 11" key="1">
    <citation type="submission" date="2016-10" db="EMBL/GenBank/DDBJ databases">
        <authorList>
            <person name="de Groot N.N."/>
        </authorList>
    </citation>
    <scope>NUCLEOTIDE SEQUENCE [LARGE SCALE GENOMIC DNA]</scope>
    <source>
        <strain evidence="10 11">DSM 7343</strain>
    </source>
</reference>
<feature type="binding site" evidence="7">
    <location>
        <position position="112"/>
    </location>
    <ligand>
        <name>tRNA</name>
        <dbReference type="ChEBI" id="CHEBI:17843"/>
    </ligand>
</feature>
<accession>A0A1H3ZF32</accession>
<dbReference type="AlphaFoldDB" id="A0A1H3ZF32"/>
<dbReference type="FunFam" id="3.40.50.1470:FF:000001">
    <property type="entry name" value="Peptidyl-tRNA hydrolase"/>
    <property type="match status" value="1"/>
</dbReference>
<dbReference type="InterPro" id="IPR018171">
    <property type="entry name" value="Pept_tRNA_hydro_CS"/>
</dbReference>
<evidence type="ECO:0000256" key="7">
    <source>
        <dbReference type="HAMAP-Rule" id="MF_00083"/>
    </source>
</evidence>
<dbReference type="GO" id="GO:0072344">
    <property type="term" value="P:rescue of stalled ribosome"/>
    <property type="evidence" value="ECO:0007669"/>
    <property type="project" value="UniProtKB-UniRule"/>
</dbReference>
<evidence type="ECO:0000313" key="10">
    <source>
        <dbReference type="EMBL" id="SEA22118.1"/>
    </source>
</evidence>
<dbReference type="InterPro" id="IPR001328">
    <property type="entry name" value="Pept_tRNA_hydro"/>
</dbReference>
<feature type="site" description="Discriminates between blocked and unblocked aminoacyl-tRNA" evidence="7">
    <location>
        <position position="9"/>
    </location>
</feature>
<comment type="subunit">
    <text evidence="7">Monomer.</text>
</comment>
<evidence type="ECO:0000256" key="8">
    <source>
        <dbReference type="RuleBase" id="RU000673"/>
    </source>
</evidence>
<comment type="similarity">
    <text evidence="5 7 9">Belongs to the PTH family.</text>
</comment>
<dbReference type="NCBIfam" id="TIGR00447">
    <property type="entry name" value="pth"/>
    <property type="match status" value="1"/>
</dbReference>
<comment type="subcellular location">
    <subcellularLocation>
        <location evidence="7">Cytoplasm</location>
    </subcellularLocation>
</comment>
<dbReference type="PANTHER" id="PTHR17224:SF1">
    <property type="entry name" value="PEPTIDYL-TRNA HYDROLASE"/>
    <property type="match status" value="1"/>
</dbReference>
<dbReference type="STRING" id="37625.SAMN05660420_01496"/>
<keyword evidence="3 7" id="KW-0378">Hydrolase</keyword>
<dbReference type="CDD" id="cd00462">
    <property type="entry name" value="PTH"/>
    <property type="match status" value="1"/>
</dbReference>
<dbReference type="OrthoDB" id="9800507at2"/>
<comment type="function">
    <text evidence="7">Catalyzes the release of premature peptidyl moieties from peptidyl-tRNA molecules trapped in stalled 50S ribosomal subunits, and thus maintains levels of free tRNAs and 50S ribosomes.</text>
</comment>
<comment type="function">
    <text evidence="7">Hydrolyzes ribosome-free peptidyl-tRNAs (with 1 or more amino acids incorporated), which drop off the ribosome during protein synthesis, or as a result of ribosome stalling.</text>
</comment>
<organism evidence="10 11">
    <name type="scientific">Desulfuromusa kysingii</name>
    <dbReference type="NCBI Taxonomy" id="37625"/>
    <lineage>
        <taxon>Bacteria</taxon>
        <taxon>Pseudomonadati</taxon>
        <taxon>Thermodesulfobacteriota</taxon>
        <taxon>Desulfuromonadia</taxon>
        <taxon>Desulfuromonadales</taxon>
        <taxon>Geopsychrobacteraceae</taxon>
        <taxon>Desulfuromusa</taxon>
    </lineage>
</organism>
<dbReference type="PANTHER" id="PTHR17224">
    <property type="entry name" value="PEPTIDYL-TRNA HYDROLASE"/>
    <property type="match status" value="1"/>
</dbReference>
<evidence type="ECO:0000313" key="11">
    <source>
        <dbReference type="Proteomes" id="UP000199409"/>
    </source>
</evidence>
<dbReference type="Gene3D" id="3.40.50.1470">
    <property type="entry name" value="Peptidyl-tRNA hydrolase"/>
    <property type="match status" value="1"/>
</dbReference>
<evidence type="ECO:0000256" key="1">
    <source>
        <dbReference type="ARBA" id="ARBA00013260"/>
    </source>
</evidence>
<dbReference type="GO" id="GO:0000049">
    <property type="term" value="F:tRNA binding"/>
    <property type="evidence" value="ECO:0007669"/>
    <property type="project" value="UniProtKB-UniRule"/>
</dbReference>
<dbReference type="PROSITE" id="PS01195">
    <property type="entry name" value="PEPT_TRNA_HYDROL_1"/>
    <property type="match status" value="1"/>
</dbReference>
<feature type="active site" description="Proton acceptor" evidence="7">
    <location>
        <position position="19"/>
    </location>
</feature>
<evidence type="ECO:0000256" key="6">
    <source>
        <dbReference type="ARBA" id="ARBA00050038"/>
    </source>
</evidence>
<dbReference type="SUPFAM" id="SSF53178">
    <property type="entry name" value="Peptidyl-tRNA hydrolase-like"/>
    <property type="match status" value="1"/>
</dbReference>
<dbReference type="HAMAP" id="MF_00083">
    <property type="entry name" value="Pept_tRNA_hydro_bact"/>
    <property type="match status" value="1"/>
</dbReference>
<dbReference type="PROSITE" id="PS01196">
    <property type="entry name" value="PEPT_TRNA_HYDROL_2"/>
    <property type="match status" value="1"/>
</dbReference>
<evidence type="ECO:0000256" key="2">
    <source>
        <dbReference type="ARBA" id="ARBA00022555"/>
    </source>
</evidence>
<proteinExistence type="inferred from homology"/>